<organism evidence="3 4">
    <name type="scientific">Paenibacillus wenxiniae</name>
    <dbReference type="NCBI Taxonomy" id="1636843"/>
    <lineage>
        <taxon>Bacteria</taxon>
        <taxon>Bacillati</taxon>
        <taxon>Bacillota</taxon>
        <taxon>Bacilli</taxon>
        <taxon>Bacillales</taxon>
        <taxon>Paenibacillaceae</taxon>
        <taxon>Paenibacillus</taxon>
    </lineage>
</organism>
<name>A0ABW4RIM2_9BACL</name>
<protein>
    <submittedName>
        <fullName evidence="3">TadE/TadG family type IV pilus assembly protein</fullName>
    </submittedName>
</protein>
<gene>
    <name evidence="3" type="ORF">ACFSC9_10775</name>
</gene>
<dbReference type="Pfam" id="PF07811">
    <property type="entry name" value="TadE"/>
    <property type="match status" value="1"/>
</dbReference>
<evidence type="ECO:0000313" key="4">
    <source>
        <dbReference type="Proteomes" id="UP001597233"/>
    </source>
</evidence>
<accession>A0ABW4RIM2</accession>
<keyword evidence="1" id="KW-0812">Transmembrane</keyword>
<keyword evidence="4" id="KW-1185">Reference proteome</keyword>
<dbReference type="EMBL" id="JBHUEH010000014">
    <property type="protein sequence ID" value="MFD1886007.1"/>
    <property type="molecule type" value="Genomic_DNA"/>
</dbReference>
<dbReference type="RefSeq" id="WP_347325013.1">
    <property type="nucleotide sequence ID" value="NZ_JBCGUH010000004.1"/>
</dbReference>
<proteinExistence type="predicted"/>
<keyword evidence="1" id="KW-0472">Membrane</keyword>
<dbReference type="InterPro" id="IPR012495">
    <property type="entry name" value="TadE-like_dom"/>
</dbReference>
<feature type="transmembrane region" description="Helical" evidence="1">
    <location>
        <begin position="20"/>
        <end position="40"/>
    </location>
</feature>
<sequence>MTKQKFWRSTRGSFTIEASIVFPIILFTTLLLLFFCMYLYQNTMLKQAASKTSERAAYSWDNSYKDPSTGAFAEGENDGLYWRLTQDEMLSKLFGWGDAASGAEVSIPAGSGGSLPQTKLSAAASWVPGEMSGTIKYGNGMLVRSVETHLSRPISFPALERTLKKPLHSEIGAGSVIVEPVEYIRNIELMRYYAAKAAGVAGPVLKLDKAGAILQWFGL</sequence>
<evidence type="ECO:0000259" key="2">
    <source>
        <dbReference type="Pfam" id="PF07811"/>
    </source>
</evidence>
<keyword evidence="1" id="KW-1133">Transmembrane helix</keyword>
<feature type="domain" description="TadE-like" evidence="2">
    <location>
        <begin position="12"/>
        <end position="51"/>
    </location>
</feature>
<evidence type="ECO:0000313" key="3">
    <source>
        <dbReference type="EMBL" id="MFD1886007.1"/>
    </source>
</evidence>
<comment type="caution">
    <text evidence="3">The sequence shown here is derived from an EMBL/GenBank/DDBJ whole genome shotgun (WGS) entry which is preliminary data.</text>
</comment>
<evidence type="ECO:0000256" key="1">
    <source>
        <dbReference type="SAM" id="Phobius"/>
    </source>
</evidence>
<reference evidence="4" key="1">
    <citation type="journal article" date="2019" name="Int. J. Syst. Evol. Microbiol.">
        <title>The Global Catalogue of Microorganisms (GCM) 10K type strain sequencing project: providing services to taxonomists for standard genome sequencing and annotation.</title>
        <authorList>
            <consortium name="The Broad Institute Genomics Platform"/>
            <consortium name="The Broad Institute Genome Sequencing Center for Infectious Disease"/>
            <person name="Wu L."/>
            <person name="Ma J."/>
        </authorList>
    </citation>
    <scope>NUCLEOTIDE SEQUENCE [LARGE SCALE GENOMIC DNA]</scope>
    <source>
        <strain evidence="4">CCUG 54950</strain>
    </source>
</reference>
<dbReference type="Proteomes" id="UP001597233">
    <property type="component" value="Unassembled WGS sequence"/>
</dbReference>